<evidence type="ECO:0000256" key="1">
    <source>
        <dbReference type="ARBA" id="ARBA00004167"/>
    </source>
</evidence>
<dbReference type="OrthoDB" id="5985073at2759"/>
<dbReference type="RefSeq" id="XP_033569057.1">
    <property type="nucleotide sequence ID" value="XM_033721429.1"/>
</dbReference>
<dbReference type="Pfam" id="PF01822">
    <property type="entry name" value="WSC"/>
    <property type="match status" value="1"/>
</dbReference>
<evidence type="ECO:0000313" key="9">
    <source>
        <dbReference type="EMBL" id="KAF2802093.1"/>
    </source>
</evidence>
<sequence length="181" mass="18754">MVPSSVLRVFVAVFSWSFVVAASTTTGTAASTSVSATVYPGAGIYKYAGCYNETTGYTANGGARALSAGGWTMEGQDDMTPDTCLSFCNGMNYAGLEYGRECWCSYALSNLSKKLDEKKCGMACAGDGTKFCGGYLSITLYNLTTGTESTDTKTGGVGQTTSSTRLATTLIGIVGAIVLLL</sequence>
<dbReference type="SMART" id="SM00321">
    <property type="entry name" value="WSC"/>
    <property type="match status" value="1"/>
</dbReference>
<dbReference type="AlphaFoldDB" id="A0A6A6Y0Q0"/>
<dbReference type="InterPro" id="IPR051836">
    <property type="entry name" value="Kremen_rcpt"/>
</dbReference>
<reference evidence="9 11" key="1">
    <citation type="journal article" date="2020" name="Stud. Mycol.">
        <title>101 Dothideomycetes genomes: a test case for predicting lifestyles and emergence of pathogens.</title>
        <authorList>
            <person name="Haridas S."/>
            <person name="Albert R."/>
            <person name="Binder M."/>
            <person name="Bloem J."/>
            <person name="Labutti K."/>
            <person name="Salamov A."/>
            <person name="Andreopoulos B."/>
            <person name="Baker S."/>
            <person name="Barry K."/>
            <person name="Bills G."/>
            <person name="Bluhm B."/>
            <person name="Cannon C."/>
            <person name="Castanera R."/>
            <person name="Culley D."/>
            <person name="Daum C."/>
            <person name="Ezra D."/>
            <person name="Gonzalez J."/>
            <person name="Henrissat B."/>
            <person name="Kuo A."/>
            <person name="Liang C."/>
            <person name="Lipzen A."/>
            <person name="Lutzoni F."/>
            <person name="Magnuson J."/>
            <person name="Mondo S."/>
            <person name="Nolan M."/>
            <person name="Ohm R."/>
            <person name="Pangilinan J."/>
            <person name="Park H.-J."/>
            <person name="Ramirez L."/>
            <person name="Alfaro M."/>
            <person name="Sun H."/>
            <person name="Tritt A."/>
            <person name="Yoshinaga Y."/>
            <person name="Zwiers L.-H."/>
            <person name="Turgeon B."/>
            <person name="Goodwin S."/>
            <person name="Spatafora J."/>
            <person name="Crous P."/>
            <person name="Grigoriev I."/>
        </authorList>
    </citation>
    <scope>NUCLEOTIDE SEQUENCE</scope>
    <source>
        <strain evidence="9 11">CBS 304.34</strain>
    </source>
</reference>
<dbReference type="PROSITE" id="PS51212">
    <property type="entry name" value="WSC"/>
    <property type="match status" value="1"/>
</dbReference>
<evidence type="ECO:0000256" key="6">
    <source>
        <dbReference type="ARBA" id="ARBA00023180"/>
    </source>
</evidence>
<dbReference type="EMBL" id="MU003725">
    <property type="protein sequence ID" value="KAF2802093.1"/>
    <property type="molecule type" value="Genomic_DNA"/>
</dbReference>
<evidence type="ECO:0000256" key="3">
    <source>
        <dbReference type="ARBA" id="ARBA00022729"/>
    </source>
</evidence>
<evidence type="ECO:0000256" key="5">
    <source>
        <dbReference type="ARBA" id="ARBA00023136"/>
    </source>
</evidence>
<name>A0A6A6Y0Q0_9PEZI</name>
<feature type="chain" id="PRO_5044628783" evidence="7">
    <location>
        <begin position="22"/>
        <end position="181"/>
    </location>
</feature>
<evidence type="ECO:0000313" key="10">
    <source>
        <dbReference type="Proteomes" id="UP000504636"/>
    </source>
</evidence>
<accession>A0A6A6Y0Q0</accession>
<evidence type="ECO:0000313" key="11">
    <source>
        <dbReference type="RefSeq" id="XP_033569057.1"/>
    </source>
</evidence>
<protein>
    <submittedName>
        <fullName evidence="9 11">WSC-domain-containing protein</fullName>
    </submittedName>
</protein>
<keyword evidence="2" id="KW-0812">Transmembrane</keyword>
<feature type="domain" description="WSC" evidence="8">
    <location>
        <begin position="44"/>
        <end position="144"/>
    </location>
</feature>
<gene>
    <name evidence="9 11" type="ORF">BDZ99DRAFT_469138</name>
</gene>
<evidence type="ECO:0000256" key="7">
    <source>
        <dbReference type="SAM" id="SignalP"/>
    </source>
</evidence>
<keyword evidence="3 7" id="KW-0732">Signal</keyword>
<evidence type="ECO:0000259" key="8">
    <source>
        <dbReference type="PROSITE" id="PS51212"/>
    </source>
</evidence>
<dbReference type="GeneID" id="54462322"/>
<evidence type="ECO:0000256" key="2">
    <source>
        <dbReference type="ARBA" id="ARBA00022692"/>
    </source>
</evidence>
<keyword evidence="4" id="KW-1133">Transmembrane helix</keyword>
<feature type="signal peptide" evidence="7">
    <location>
        <begin position="1"/>
        <end position="21"/>
    </location>
</feature>
<dbReference type="InterPro" id="IPR002889">
    <property type="entry name" value="WSC_carb-bd"/>
</dbReference>
<organism evidence="9">
    <name type="scientific">Mytilinidion resinicola</name>
    <dbReference type="NCBI Taxonomy" id="574789"/>
    <lineage>
        <taxon>Eukaryota</taxon>
        <taxon>Fungi</taxon>
        <taxon>Dikarya</taxon>
        <taxon>Ascomycota</taxon>
        <taxon>Pezizomycotina</taxon>
        <taxon>Dothideomycetes</taxon>
        <taxon>Pleosporomycetidae</taxon>
        <taxon>Mytilinidiales</taxon>
        <taxon>Mytilinidiaceae</taxon>
        <taxon>Mytilinidion</taxon>
    </lineage>
</organism>
<dbReference type="GO" id="GO:0005886">
    <property type="term" value="C:plasma membrane"/>
    <property type="evidence" value="ECO:0007669"/>
    <property type="project" value="TreeGrafter"/>
</dbReference>
<dbReference type="Proteomes" id="UP000504636">
    <property type="component" value="Unplaced"/>
</dbReference>
<dbReference type="PANTHER" id="PTHR24269">
    <property type="entry name" value="KREMEN PROTEIN"/>
    <property type="match status" value="1"/>
</dbReference>
<keyword evidence="5" id="KW-0472">Membrane</keyword>
<dbReference type="PANTHER" id="PTHR24269:SF16">
    <property type="entry name" value="PROTEIN SLG1"/>
    <property type="match status" value="1"/>
</dbReference>
<reference evidence="11" key="3">
    <citation type="submission" date="2025-04" db="UniProtKB">
        <authorList>
            <consortium name="RefSeq"/>
        </authorList>
    </citation>
    <scope>IDENTIFICATION</scope>
    <source>
        <strain evidence="11">CBS 304.34</strain>
    </source>
</reference>
<keyword evidence="10" id="KW-1185">Reference proteome</keyword>
<evidence type="ECO:0000256" key="4">
    <source>
        <dbReference type="ARBA" id="ARBA00022989"/>
    </source>
</evidence>
<reference evidence="11" key="2">
    <citation type="submission" date="2020-04" db="EMBL/GenBank/DDBJ databases">
        <authorList>
            <consortium name="NCBI Genome Project"/>
        </authorList>
    </citation>
    <scope>NUCLEOTIDE SEQUENCE</scope>
    <source>
        <strain evidence="11">CBS 304.34</strain>
    </source>
</reference>
<comment type="subcellular location">
    <subcellularLocation>
        <location evidence="1">Membrane</location>
        <topology evidence="1">Single-pass membrane protein</topology>
    </subcellularLocation>
</comment>
<proteinExistence type="predicted"/>
<keyword evidence="6" id="KW-0325">Glycoprotein</keyword>